<evidence type="ECO:0000256" key="3">
    <source>
        <dbReference type="ARBA" id="ARBA00023125"/>
    </source>
</evidence>
<dbReference type="PANTHER" id="PTHR30537:SF3">
    <property type="entry name" value="TRANSCRIPTIONAL REGULATORY PROTEIN"/>
    <property type="match status" value="1"/>
</dbReference>
<evidence type="ECO:0000313" key="6">
    <source>
        <dbReference type="EMBL" id="MDH4765942.1"/>
    </source>
</evidence>
<dbReference type="InterPro" id="IPR058163">
    <property type="entry name" value="LysR-type_TF_proteobact-type"/>
</dbReference>
<dbReference type="InterPro" id="IPR036390">
    <property type="entry name" value="WH_DNA-bd_sf"/>
</dbReference>
<organism evidence="6 7">
    <name type="scientific">Pseudomonas flavocrustae</name>
    <dbReference type="NCBI Taxonomy" id="2991719"/>
    <lineage>
        <taxon>Bacteria</taxon>
        <taxon>Pseudomonadati</taxon>
        <taxon>Pseudomonadota</taxon>
        <taxon>Gammaproteobacteria</taxon>
        <taxon>Pseudomonadales</taxon>
        <taxon>Pseudomonadaceae</taxon>
        <taxon>Pseudomonas</taxon>
    </lineage>
</organism>
<dbReference type="Pfam" id="PF00126">
    <property type="entry name" value="HTH_1"/>
    <property type="match status" value="1"/>
</dbReference>
<keyword evidence="7" id="KW-1185">Reference proteome</keyword>
<evidence type="ECO:0000313" key="7">
    <source>
        <dbReference type="Proteomes" id="UP001157461"/>
    </source>
</evidence>
<dbReference type="InterPro" id="IPR036388">
    <property type="entry name" value="WH-like_DNA-bd_sf"/>
</dbReference>
<dbReference type="PROSITE" id="PS50931">
    <property type="entry name" value="HTH_LYSR"/>
    <property type="match status" value="1"/>
</dbReference>
<dbReference type="SUPFAM" id="SSF53850">
    <property type="entry name" value="Periplasmic binding protein-like II"/>
    <property type="match status" value="1"/>
</dbReference>
<accession>A0ABT6IP46</accession>
<keyword evidence="3" id="KW-0238">DNA-binding</keyword>
<dbReference type="InterPro" id="IPR000847">
    <property type="entry name" value="LysR_HTH_N"/>
</dbReference>
<dbReference type="EMBL" id="JAPDIQ010000017">
    <property type="protein sequence ID" value="MDH4765942.1"/>
    <property type="molecule type" value="Genomic_DNA"/>
</dbReference>
<dbReference type="SUPFAM" id="SSF46785">
    <property type="entry name" value="Winged helix' DNA-binding domain"/>
    <property type="match status" value="1"/>
</dbReference>
<dbReference type="InterPro" id="IPR005119">
    <property type="entry name" value="LysR_subst-bd"/>
</dbReference>
<dbReference type="Pfam" id="PF03466">
    <property type="entry name" value="LysR_substrate"/>
    <property type="match status" value="1"/>
</dbReference>
<reference evidence="6 7" key="1">
    <citation type="submission" date="2022-10" db="EMBL/GenBank/DDBJ databases">
        <title>A novel Pseudomonas species, isolated from Passiflora incarnata leaves.</title>
        <authorList>
            <person name="Cueva-Yesquen L.G."/>
            <person name="Fantinatti-Garboggini F."/>
        </authorList>
    </citation>
    <scope>NUCLEOTIDE SEQUENCE [LARGE SCALE GENOMIC DNA]</scope>
    <source>
        <strain evidence="6 7">CBMAI 2609</strain>
    </source>
</reference>
<dbReference type="PANTHER" id="PTHR30537">
    <property type="entry name" value="HTH-TYPE TRANSCRIPTIONAL REGULATOR"/>
    <property type="match status" value="1"/>
</dbReference>
<evidence type="ECO:0000256" key="4">
    <source>
        <dbReference type="ARBA" id="ARBA00023163"/>
    </source>
</evidence>
<dbReference type="RefSeq" id="WP_280311496.1">
    <property type="nucleotide sequence ID" value="NZ_JAPDIQ010000017.1"/>
</dbReference>
<gene>
    <name evidence="6" type="ORF">OMP44_23900</name>
</gene>
<comment type="caution">
    <text evidence="6">The sequence shown here is derived from an EMBL/GenBank/DDBJ whole genome shotgun (WGS) entry which is preliminary data.</text>
</comment>
<dbReference type="Gene3D" id="1.10.10.10">
    <property type="entry name" value="Winged helix-like DNA-binding domain superfamily/Winged helix DNA-binding domain"/>
    <property type="match status" value="1"/>
</dbReference>
<feature type="domain" description="HTH lysR-type" evidence="5">
    <location>
        <begin position="2"/>
        <end position="59"/>
    </location>
</feature>
<evidence type="ECO:0000256" key="1">
    <source>
        <dbReference type="ARBA" id="ARBA00009437"/>
    </source>
</evidence>
<dbReference type="Proteomes" id="UP001157461">
    <property type="component" value="Unassembled WGS sequence"/>
</dbReference>
<dbReference type="Gene3D" id="3.40.190.290">
    <property type="match status" value="1"/>
</dbReference>
<comment type="similarity">
    <text evidence="1">Belongs to the LysR transcriptional regulatory family.</text>
</comment>
<sequence length="300" mass="33354">MFDWNDLRVFLEVQRHGRLLTAARSLGVSHATVARHLEALERALGSQLLVQQASGYQLTPAGQALLAHAQAMEEAALLAQEAVTQRLNPLGQVRVGVTEGLGTGFLAQRLGALLRDYPGLEVELVSVPRFVSVTNREADIAITLERPTAEGLIGRRLTPYRLRFYASRAYLDRAPALDAQADLGEQTFIGYVDDLLYTRELQFIQGLCPEPRIVFRSTSVIAQREAACADIGIAVLPCYLVGQNTPLEGVLPERSFTREYWISTHRELHRSARLRVVWDFLLQLCAAERSVLLGEERPLA</sequence>
<proteinExistence type="inferred from homology"/>
<name>A0ABT6IP46_9PSED</name>
<keyword evidence="2" id="KW-0805">Transcription regulation</keyword>
<evidence type="ECO:0000259" key="5">
    <source>
        <dbReference type="PROSITE" id="PS50931"/>
    </source>
</evidence>
<evidence type="ECO:0000256" key="2">
    <source>
        <dbReference type="ARBA" id="ARBA00023015"/>
    </source>
</evidence>
<protein>
    <submittedName>
        <fullName evidence="6">LysR family transcriptional regulator</fullName>
    </submittedName>
</protein>
<keyword evidence="4" id="KW-0804">Transcription</keyword>